<gene>
    <name evidence="2" type="ORF">TBIB3V08_LOCUS1466</name>
</gene>
<organism evidence="2">
    <name type="scientific">Timema bartmani</name>
    <dbReference type="NCBI Taxonomy" id="61472"/>
    <lineage>
        <taxon>Eukaryota</taxon>
        <taxon>Metazoa</taxon>
        <taxon>Ecdysozoa</taxon>
        <taxon>Arthropoda</taxon>
        <taxon>Hexapoda</taxon>
        <taxon>Insecta</taxon>
        <taxon>Pterygota</taxon>
        <taxon>Neoptera</taxon>
        <taxon>Polyneoptera</taxon>
        <taxon>Phasmatodea</taxon>
        <taxon>Timematodea</taxon>
        <taxon>Timematoidea</taxon>
        <taxon>Timematidae</taxon>
        <taxon>Timema</taxon>
    </lineage>
</organism>
<sequence>MSGLIPSLGEGIGEYVTVPSRSLPTPFGLDGHSAVVGRSLVVHKLAVKAAPRKEGVDAQGTVSLEIPLAWRQGVTRSRKQTSYYVCQSEKPSPVHPTEIRTSISPSSAVKLNTTSAILGEMFGAMDYEFNLATFWLLDVVIQALQKAQDVYQMSQKSQKTLVAWFDYLLDLIKDNGKSKEEVLTTMRKTILSAGYHLNSPGCDLPCPYEIGLPTKKVRGINKMKTSTTTSPVQLHQQEKNIQDMVAITDIIYSVFANPFSFNVIRSAFCKTQDVIKVEFPHTINFPKKLKPLPPPLPVDLDDSKKRKHKKGSSILQRKTAKKQTKGSKLGIATPAEEVSKLAQEELPKELEEEKNKYILPLKDAVTHNFFKGIFRQHFEEEKKETKTAKRANKPGKSLEKENKAKKEKIKSNTQSKTTRGKHKK</sequence>
<dbReference type="EMBL" id="OD564546">
    <property type="protein sequence ID" value="CAD7438881.1"/>
    <property type="molecule type" value="Genomic_DNA"/>
</dbReference>
<feature type="region of interest" description="Disordered" evidence="1">
    <location>
        <begin position="380"/>
        <end position="424"/>
    </location>
</feature>
<reference evidence="2" key="1">
    <citation type="submission" date="2020-11" db="EMBL/GenBank/DDBJ databases">
        <authorList>
            <person name="Tran Van P."/>
        </authorList>
    </citation>
    <scope>NUCLEOTIDE SEQUENCE</scope>
</reference>
<name>A0A7R9EPY0_9NEOP</name>
<proteinExistence type="predicted"/>
<evidence type="ECO:0000313" key="2">
    <source>
        <dbReference type="EMBL" id="CAD7438881.1"/>
    </source>
</evidence>
<accession>A0A7R9EPY0</accession>
<feature type="region of interest" description="Disordered" evidence="1">
    <location>
        <begin position="294"/>
        <end position="332"/>
    </location>
</feature>
<dbReference type="AlphaFoldDB" id="A0A7R9EPY0"/>
<evidence type="ECO:0000256" key="1">
    <source>
        <dbReference type="SAM" id="MobiDB-lite"/>
    </source>
</evidence>
<protein>
    <submittedName>
        <fullName evidence="2">Uncharacterized protein</fullName>
    </submittedName>
</protein>